<sequence>MAENTGRDGGSGAGRGDAPDLIDDALRLVDTLQRRLLVAGVKRGVGAVTSAPPAKGDVWEEAIRLESEEERPPLEEVLDIVRRSAPEVAGHLGRAGLAAFDALGRTWGVVERSLEQGRADEAGRREAGKDPAAEPPAPSSSSPAPVQDGAPETADGQAGAGERG</sequence>
<feature type="region of interest" description="Disordered" evidence="1">
    <location>
        <begin position="114"/>
        <end position="164"/>
    </location>
</feature>
<evidence type="ECO:0000313" key="3">
    <source>
        <dbReference type="Proteomes" id="UP001432401"/>
    </source>
</evidence>
<dbReference type="RefSeq" id="WP_352983350.1">
    <property type="nucleotide sequence ID" value="NZ_JBEQNA010000004.1"/>
</dbReference>
<gene>
    <name evidence="2" type="ORF">ABUK86_10235</name>
</gene>
<evidence type="ECO:0000313" key="2">
    <source>
        <dbReference type="EMBL" id="MES0834158.1"/>
    </source>
</evidence>
<accession>A0ABV1ZSW6</accession>
<dbReference type="EMBL" id="JBEQNB010000005">
    <property type="protein sequence ID" value="MES0834158.1"/>
    <property type="molecule type" value="Genomic_DNA"/>
</dbReference>
<proteinExistence type="predicted"/>
<keyword evidence="3" id="KW-1185">Reference proteome</keyword>
<comment type="caution">
    <text evidence="2">The sequence shown here is derived from an EMBL/GenBank/DDBJ whole genome shotgun (WGS) entry which is preliminary data.</text>
</comment>
<evidence type="ECO:0000256" key="1">
    <source>
        <dbReference type="SAM" id="MobiDB-lite"/>
    </source>
</evidence>
<feature type="compositionally biased region" description="Basic and acidic residues" evidence="1">
    <location>
        <begin position="114"/>
        <end position="132"/>
    </location>
</feature>
<name>A0ABV1ZSW6_9ACTN</name>
<dbReference type="Proteomes" id="UP001432401">
    <property type="component" value="Unassembled WGS sequence"/>
</dbReference>
<organism evidence="2 3">
    <name type="scientific">Nocardiopsis tropica</name>
    <dbReference type="NCBI Taxonomy" id="109330"/>
    <lineage>
        <taxon>Bacteria</taxon>
        <taxon>Bacillati</taxon>
        <taxon>Actinomycetota</taxon>
        <taxon>Actinomycetes</taxon>
        <taxon>Streptosporangiales</taxon>
        <taxon>Nocardiopsidaceae</taxon>
        <taxon>Nocardiopsis</taxon>
    </lineage>
</organism>
<reference evidence="2 3" key="1">
    <citation type="submission" date="2024-06" db="EMBL/GenBank/DDBJ databases">
        <authorList>
            <person name="Bataeva Y.V."/>
            <person name="Grigorian L.N."/>
            <person name="Solomentsev V.I."/>
        </authorList>
    </citation>
    <scope>NUCLEOTIDE SEQUENCE [LARGE SCALE GENOMIC DNA]</scope>
    <source>
        <strain evidence="3">SCPM-O-B-12605 (RCAM04882)</strain>
    </source>
</reference>
<protein>
    <submittedName>
        <fullName evidence="2">Uncharacterized protein</fullName>
    </submittedName>
</protein>
<feature type="region of interest" description="Disordered" evidence="1">
    <location>
        <begin position="1"/>
        <end position="20"/>
    </location>
</feature>